<feature type="domain" description="Disease resistance R13L4/SHOC-2-like LRR" evidence="5">
    <location>
        <begin position="398"/>
        <end position="668"/>
    </location>
</feature>
<dbReference type="SUPFAM" id="SSF52058">
    <property type="entry name" value="L domain-like"/>
    <property type="match status" value="1"/>
</dbReference>
<organism evidence="6 7">
    <name type="scientific">Digitaria exilis</name>
    <dbReference type="NCBI Taxonomy" id="1010633"/>
    <lineage>
        <taxon>Eukaryota</taxon>
        <taxon>Viridiplantae</taxon>
        <taxon>Streptophyta</taxon>
        <taxon>Embryophyta</taxon>
        <taxon>Tracheophyta</taxon>
        <taxon>Spermatophyta</taxon>
        <taxon>Magnoliopsida</taxon>
        <taxon>Liliopsida</taxon>
        <taxon>Poales</taxon>
        <taxon>Poaceae</taxon>
        <taxon>PACMAD clade</taxon>
        <taxon>Panicoideae</taxon>
        <taxon>Panicodae</taxon>
        <taxon>Paniceae</taxon>
        <taxon>Anthephorinae</taxon>
        <taxon>Digitaria</taxon>
    </lineage>
</organism>
<evidence type="ECO:0000256" key="2">
    <source>
        <dbReference type="ARBA" id="ARBA00022821"/>
    </source>
</evidence>
<dbReference type="InterPro" id="IPR027417">
    <property type="entry name" value="P-loop_NTPase"/>
</dbReference>
<dbReference type="AlphaFoldDB" id="A0A834ZXW6"/>
<dbReference type="EMBL" id="JACEFO010002902">
    <property type="protein sequence ID" value="KAF8646332.1"/>
    <property type="molecule type" value="Genomic_DNA"/>
</dbReference>
<evidence type="ECO:0000259" key="5">
    <source>
        <dbReference type="Pfam" id="PF23598"/>
    </source>
</evidence>
<feature type="region of interest" description="Disordered" evidence="3">
    <location>
        <begin position="913"/>
        <end position="935"/>
    </location>
</feature>
<dbReference type="Gene3D" id="3.80.10.10">
    <property type="entry name" value="Ribonuclease Inhibitor"/>
    <property type="match status" value="2"/>
</dbReference>
<dbReference type="InterPro" id="IPR036388">
    <property type="entry name" value="WH-like_DNA-bd_sf"/>
</dbReference>
<evidence type="ECO:0008006" key="8">
    <source>
        <dbReference type="Google" id="ProtNLM"/>
    </source>
</evidence>
<dbReference type="InterPro" id="IPR002182">
    <property type="entry name" value="NB-ARC"/>
</dbReference>
<dbReference type="PANTHER" id="PTHR23155:SF1094">
    <property type="entry name" value="OS11G0686400 PROTEIN"/>
    <property type="match status" value="1"/>
</dbReference>
<dbReference type="GO" id="GO:0043531">
    <property type="term" value="F:ADP binding"/>
    <property type="evidence" value="ECO:0007669"/>
    <property type="project" value="InterPro"/>
</dbReference>
<accession>A0A834ZXW6</accession>
<evidence type="ECO:0000256" key="1">
    <source>
        <dbReference type="ARBA" id="ARBA00022737"/>
    </source>
</evidence>
<feature type="compositionally biased region" description="Basic and acidic residues" evidence="3">
    <location>
        <begin position="920"/>
        <end position="935"/>
    </location>
</feature>
<dbReference type="Gene3D" id="3.40.50.300">
    <property type="entry name" value="P-loop containing nucleotide triphosphate hydrolases"/>
    <property type="match status" value="1"/>
</dbReference>
<feature type="domain" description="NB-ARC" evidence="4">
    <location>
        <begin position="9"/>
        <end position="67"/>
    </location>
</feature>
<comment type="caution">
    <text evidence="6">The sequence shown here is derived from an EMBL/GenBank/DDBJ whole genome shotgun (WGS) entry which is preliminary data.</text>
</comment>
<dbReference type="GO" id="GO:0098542">
    <property type="term" value="P:defense response to other organism"/>
    <property type="evidence" value="ECO:0007669"/>
    <property type="project" value="TreeGrafter"/>
</dbReference>
<dbReference type="PANTHER" id="PTHR23155">
    <property type="entry name" value="DISEASE RESISTANCE PROTEIN RP"/>
    <property type="match status" value="1"/>
</dbReference>
<keyword evidence="2" id="KW-0611">Plant defense</keyword>
<keyword evidence="1" id="KW-0677">Repeat</keyword>
<evidence type="ECO:0000313" key="7">
    <source>
        <dbReference type="Proteomes" id="UP000636709"/>
    </source>
</evidence>
<dbReference type="Gene3D" id="1.10.10.10">
    <property type="entry name" value="Winged helix-like DNA-binding domain superfamily/Winged helix DNA-binding domain"/>
    <property type="match status" value="1"/>
</dbReference>
<evidence type="ECO:0000256" key="3">
    <source>
        <dbReference type="SAM" id="MobiDB-lite"/>
    </source>
</evidence>
<proteinExistence type="predicted"/>
<keyword evidence="7" id="KW-1185">Reference proteome</keyword>
<gene>
    <name evidence="6" type="ORF">HU200_065909</name>
</gene>
<dbReference type="InterPro" id="IPR055414">
    <property type="entry name" value="LRR_R13L4/SHOC2-like"/>
</dbReference>
<evidence type="ECO:0000313" key="6">
    <source>
        <dbReference type="EMBL" id="KAF8646332.1"/>
    </source>
</evidence>
<dbReference type="Pfam" id="PF00931">
    <property type="entry name" value="NB-ARC"/>
    <property type="match status" value="1"/>
</dbReference>
<dbReference type="InterPro" id="IPR032675">
    <property type="entry name" value="LRR_dom_sf"/>
</dbReference>
<feature type="domain" description="Disease resistance R13L4/SHOC-2-like LRR" evidence="5">
    <location>
        <begin position="248"/>
        <end position="347"/>
    </location>
</feature>
<dbReference type="OrthoDB" id="655162at2759"/>
<dbReference type="InterPro" id="IPR044974">
    <property type="entry name" value="Disease_R_plants"/>
</dbReference>
<evidence type="ECO:0000259" key="4">
    <source>
        <dbReference type="Pfam" id="PF00931"/>
    </source>
</evidence>
<reference evidence="6" key="1">
    <citation type="submission" date="2020-07" db="EMBL/GenBank/DDBJ databases">
        <title>Genome sequence and genetic diversity analysis of an under-domesticated orphan crop, white fonio (Digitaria exilis).</title>
        <authorList>
            <person name="Bennetzen J.L."/>
            <person name="Chen S."/>
            <person name="Ma X."/>
            <person name="Wang X."/>
            <person name="Yssel A.E.J."/>
            <person name="Chaluvadi S.R."/>
            <person name="Johnson M."/>
            <person name="Gangashetty P."/>
            <person name="Hamidou F."/>
            <person name="Sanogo M.D."/>
            <person name="Zwaenepoel A."/>
            <person name="Wallace J."/>
            <person name="Van De Peer Y."/>
            <person name="Van Deynze A."/>
        </authorList>
    </citation>
    <scope>NUCLEOTIDE SEQUENCE</scope>
    <source>
        <tissue evidence="6">Leaves</tissue>
    </source>
</reference>
<name>A0A834ZXW6_9POAL</name>
<dbReference type="Pfam" id="PF23598">
    <property type="entry name" value="LRR_14"/>
    <property type="match status" value="2"/>
</dbReference>
<dbReference type="SUPFAM" id="SSF52540">
    <property type="entry name" value="P-loop containing nucleoside triphosphate hydrolases"/>
    <property type="match status" value="2"/>
</dbReference>
<dbReference type="Proteomes" id="UP000636709">
    <property type="component" value="Unassembled WGS sequence"/>
</dbReference>
<sequence length="1060" mass="119621">MSCHNICSYLIIVDEIWDISVWDVIKRAFPEGNCYSRVIVTTQIEDVALACCEDQAEQQFLCNSESLNNISQMYNDLCPLLKTCLLYLNMYPEDYVFRKVDLVKQWVAEGFLGVGDTIRRQKSAAESQQLVSNDTVEVSAQPDESQQEVDRQVIPDKEGTAERYFDELVRKKIVQPVEVDCDGQVLACIVHHTVLDFIAQKSMEEDFINIVDYPESITVLPNRVRRLTIKFRGAKSAEVPRNLTVCSVRSLLFSGFFKCVPSLVEYWLLRVLILDIWGDQVEEVVDLGIIGELFQLRYLKIQCNITIKLPAKIRQLKYLKTLDVAARVATFPLDIYCLKNLWHLRLPCEPHLSLNQVLLLIRSIGHVNIISDAPLAHILLFGVAGLIHQIRNNIISDIAQLSHVFAFGQAGLVLRIGQMVSLRSLRNFNISTCSSYSMRELGNLTNLQDLHLTCSAAPSSLQISNIVWLISNLCKSSHLKSLIFDGEVSSNTNIISFDGSSHAPTTPPAIEKFDLSPRIFIISSLPEWVQWLSNLRTLKIAIRELSVRGVDILQELAALAALSLHVRTSPVRRIIFNNGFQALKYFKFTCTSLCVEFTGVAMRQVQTLKLSFNIDTMQQYRPEEAGIRCLAGVKVISAKIGGAGTDQASREAAKHRLLVAIIKNNTQPPIINIKIVDWIIHGDTEQSSADVITRGSSDEQHIFEETDRTEDINRTADSRITSWEPSWLIQKPGWVGQRPWNGVRLYKTVQGITYVMRQHVKQAGFRLGNEVASINQDMERLTMLTDSCPDSQPLEWVLQVQDLAYDIQDFVDIYSWLRIRSPRHALAHVSNIVQLKERVRTIREWQHCGISSRGAASSVLPPSTSSPHTPNDRLVGIEEPMIELLELVLLPGEIEKAAEQLRISSVKVKSKVVEPPSASHADEQKRNLSSDKRPIVSDELQPWPTMEGVPGLADEQRLRVISIVGYRGIGKTALARAVYDVARNPQYSSIWGPCPFLRVDWVVASECRHSGDLLDKIWPYQNIERNERLVIPTRTKGGLLVLNHVENPLVRVGVDNTNWD</sequence>
<protein>
    <recommendedName>
        <fullName evidence="8">NB-ARC domain-containing protein</fullName>
    </recommendedName>
</protein>